<keyword evidence="2" id="KW-1185">Reference proteome</keyword>
<evidence type="ECO:0000313" key="2">
    <source>
        <dbReference type="Proteomes" id="UP000789366"/>
    </source>
</evidence>
<dbReference type="EMBL" id="CAJVPW010001175">
    <property type="protein sequence ID" value="CAG8477058.1"/>
    <property type="molecule type" value="Genomic_DNA"/>
</dbReference>
<comment type="caution">
    <text evidence="1">The sequence shown here is derived from an EMBL/GenBank/DDBJ whole genome shotgun (WGS) entry which is preliminary data.</text>
</comment>
<proteinExistence type="predicted"/>
<feature type="non-terminal residue" evidence="1">
    <location>
        <position position="1"/>
    </location>
</feature>
<sequence length="67" mass="7937">VDIVRTALATDSNLLQIFLEYKNMNDEYKNRQIEKYVIIQNGEPNWTEDENILQDNKKIGLKMILHT</sequence>
<gene>
    <name evidence="1" type="ORF">SPELUC_LOCUS1957</name>
</gene>
<organism evidence="1 2">
    <name type="scientific">Cetraspora pellucida</name>
    <dbReference type="NCBI Taxonomy" id="1433469"/>
    <lineage>
        <taxon>Eukaryota</taxon>
        <taxon>Fungi</taxon>
        <taxon>Fungi incertae sedis</taxon>
        <taxon>Mucoromycota</taxon>
        <taxon>Glomeromycotina</taxon>
        <taxon>Glomeromycetes</taxon>
        <taxon>Diversisporales</taxon>
        <taxon>Gigasporaceae</taxon>
        <taxon>Cetraspora</taxon>
    </lineage>
</organism>
<evidence type="ECO:0000313" key="1">
    <source>
        <dbReference type="EMBL" id="CAG8477058.1"/>
    </source>
</evidence>
<dbReference type="Proteomes" id="UP000789366">
    <property type="component" value="Unassembled WGS sequence"/>
</dbReference>
<reference evidence="1" key="1">
    <citation type="submission" date="2021-06" db="EMBL/GenBank/DDBJ databases">
        <authorList>
            <person name="Kallberg Y."/>
            <person name="Tangrot J."/>
            <person name="Rosling A."/>
        </authorList>
    </citation>
    <scope>NUCLEOTIDE SEQUENCE</scope>
    <source>
        <strain evidence="1">28 12/20/2015</strain>
    </source>
</reference>
<accession>A0ACA9KJC1</accession>
<protein>
    <submittedName>
        <fullName evidence="1">9658_t:CDS:1</fullName>
    </submittedName>
</protein>
<name>A0ACA9KJC1_9GLOM</name>